<dbReference type="PANTHER" id="PTHR33929:SF1">
    <property type="entry name" value="MEMBRANE-ASSOCIATED KINASE REGULATOR 2-RELATED"/>
    <property type="match status" value="1"/>
</dbReference>
<reference evidence="2" key="1">
    <citation type="submission" date="2019-09" db="EMBL/GenBank/DDBJ databases">
        <title>Draft genome information of white flower Hibiscus syriacus.</title>
        <authorList>
            <person name="Kim Y.-M."/>
        </authorList>
    </citation>
    <scope>NUCLEOTIDE SEQUENCE [LARGE SCALE GENOMIC DNA]</scope>
    <source>
        <strain evidence="2">YM2019G1</strain>
    </source>
</reference>
<name>A0A6A3B949_HIBSY</name>
<feature type="compositionally biased region" description="Acidic residues" evidence="1">
    <location>
        <begin position="55"/>
        <end position="84"/>
    </location>
</feature>
<dbReference type="GO" id="GO:0005886">
    <property type="term" value="C:plasma membrane"/>
    <property type="evidence" value="ECO:0007669"/>
    <property type="project" value="InterPro"/>
</dbReference>
<organism evidence="2 3">
    <name type="scientific">Hibiscus syriacus</name>
    <name type="common">Rose of Sharon</name>
    <dbReference type="NCBI Taxonomy" id="106335"/>
    <lineage>
        <taxon>Eukaryota</taxon>
        <taxon>Viridiplantae</taxon>
        <taxon>Streptophyta</taxon>
        <taxon>Embryophyta</taxon>
        <taxon>Tracheophyta</taxon>
        <taxon>Spermatophyta</taxon>
        <taxon>Magnoliopsida</taxon>
        <taxon>eudicotyledons</taxon>
        <taxon>Gunneridae</taxon>
        <taxon>Pentapetalae</taxon>
        <taxon>rosids</taxon>
        <taxon>malvids</taxon>
        <taxon>Malvales</taxon>
        <taxon>Malvaceae</taxon>
        <taxon>Malvoideae</taxon>
        <taxon>Hibiscus</taxon>
    </lineage>
</organism>
<dbReference type="AlphaFoldDB" id="A0A6A3B949"/>
<feature type="region of interest" description="Disordered" evidence="1">
    <location>
        <begin position="143"/>
        <end position="162"/>
    </location>
</feature>
<dbReference type="PANTHER" id="PTHR33929">
    <property type="entry name" value="MEMBRANE-ASSOCIATED KINASE REGULATOR 2-RELATED"/>
    <property type="match status" value="1"/>
</dbReference>
<dbReference type="Proteomes" id="UP000436088">
    <property type="component" value="Unassembled WGS sequence"/>
</dbReference>
<accession>A0A6A3B949</accession>
<evidence type="ECO:0000313" key="3">
    <source>
        <dbReference type="Proteomes" id="UP000436088"/>
    </source>
</evidence>
<sequence>MEAFSLLKYWRWGGGCNNSCAAVHSAGCCTTTIVTTHQVEDTDDDGPFFDLEFAVPDEDESEEKEDIEEESGNVEDEGSEDQNEGVDAKSDDGCSDGGREFNFTLSSGSSTNPSDPNLTSSPSDDLFFKGRLVEEIPITSLLSRDSSKSQKQQSSRETVSDEKKLSKDVYIQKYLKKVKPLYVRGSRRYGEKLKFSGQLNLSSLKPETPSSTAAQKPVSVNVTTAEAEVGKNPKQVNIHAGFRVVCKHLEKSRPASSAVATVPPAPAVSKRRDSLLQQQDGIQGAILHCRRSFNGCQGIGTGEIMDVVVANAFSCCCEIASEIPFVS</sequence>
<dbReference type="InterPro" id="IPR039619">
    <property type="entry name" value="MAKR2/5"/>
</dbReference>
<proteinExistence type="predicted"/>
<feature type="region of interest" description="Disordered" evidence="1">
    <location>
        <begin position="55"/>
        <end position="123"/>
    </location>
</feature>
<feature type="compositionally biased region" description="Low complexity" evidence="1">
    <location>
        <begin position="143"/>
        <end position="156"/>
    </location>
</feature>
<evidence type="ECO:0000313" key="2">
    <source>
        <dbReference type="EMBL" id="KAE8712771.1"/>
    </source>
</evidence>
<feature type="compositionally biased region" description="Polar residues" evidence="1">
    <location>
        <begin position="103"/>
        <end position="123"/>
    </location>
</feature>
<dbReference type="EMBL" id="VEPZ02000886">
    <property type="protein sequence ID" value="KAE8712771.1"/>
    <property type="molecule type" value="Genomic_DNA"/>
</dbReference>
<evidence type="ECO:0008006" key="4">
    <source>
        <dbReference type="Google" id="ProtNLM"/>
    </source>
</evidence>
<gene>
    <name evidence="2" type="ORF">F3Y22_tig00110226pilonHSYRG00007</name>
</gene>
<keyword evidence="3" id="KW-1185">Reference proteome</keyword>
<protein>
    <recommendedName>
        <fullName evidence="4">Membrane-associated kinase regulator 2</fullName>
    </recommendedName>
</protein>
<evidence type="ECO:0000256" key="1">
    <source>
        <dbReference type="SAM" id="MobiDB-lite"/>
    </source>
</evidence>
<comment type="caution">
    <text evidence="2">The sequence shown here is derived from an EMBL/GenBank/DDBJ whole genome shotgun (WGS) entry which is preliminary data.</text>
</comment>